<keyword evidence="2" id="KW-1185">Reference proteome</keyword>
<dbReference type="RefSeq" id="WP_077412809.1">
    <property type="nucleotide sequence ID" value="NZ_JBHRTS010000001.1"/>
</dbReference>
<sequence length="342" mass="38120">MKSYNKGFLVGLTWFMVWVLSPVNSQTKSVTYEGFTLPLMIGQSHPCSRVKNNRVNVVYFDDLGPMKQGDPQASGQVNGGDDPNAYQDLALVLGLAKKHAGRINLLAVGSSNNDPNAHRLVQAIVRANERETQVEVWHQSDMISKLMLLGQNCAGITAANPLVVAIGGEHNKLTLALSRANCSQGAGCFSHKVRATVLGGYNIRDIPDPRWGDAWYYEGNPLLMAADLEHYLGDSWLLFTDPEFRGAFLIESGTIYTRSYLDQWYETHLQRVLSGVRDHRNRDIATNPAYVNRLKSINHNSRLRIADFLTVATLIWPNRTVEQLTQKSFILPQLEAALATLQ</sequence>
<evidence type="ECO:0000313" key="2">
    <source>
        <dbReference type="Proteomes" id="UP001595533"/>
    </source>
</evidence>
<dbReference type="Proteomes" id="UP001595533">
    <property type="component" value="Unassembled WGS sequence"/>
</dbReference>
<comment type="caution">
    <text evidence="1">The sequence shown here is derived from an EMBL/GenBank/DDBJ whole genome shotgun (WGS) entry which is preliminary data.</text>
</comment>
<organism evidence="1 2">
    <name type="scientific">Marinicella sediminis</name>
    <dbReference type="NCBI Taxonomy" id="1792834"/>
    <lineage>
        <taxon>Bacteria</taxon>
        <taxon>Pseudomonadati</taxon>
        <taxon>Pseudomonadota</taxon>
        <taxon>Gammaproteobacteria</taxon>
        <taxon>Lysobacterales</taxon>
        <taxon>Marinicellaceae</taxon>
        <taxon>Marinicella</taxon>
    </lineage>
</organism>
<protein>
    <submittedName>
        <fullName evidence="1">Uncharacterized protein</fullName>
    </submittedName>
</protein>
<name>A0ABV7J3W0_9GAMM</name>
<dbReference type="EMBL" id="JBHRTS010000001">
    <property type="protein sequence ID" value="MFC3192654.1"/>
    <property type="molecule type" value="Genomic_DNA"/>
</dbReference>
<gene>
    <name evidence="1" type="ORF">ACFODZ_00240</name>
</gene>
<reference evidence="2" key="1">
    <citation type="journal article" date="2019" name="Int. J. Syst. Evol. Microbiol.">
        <title>The Global Catalogue of Microorganisms (GCM) 10K type strain sequencing project: providing services to taxonomists for standard genome sequencing and annotation.</title>
        <authorList>
            <consortium name="The Broad Institute Genomics Platform"/>
            <consortium name="The Broad Institute Genome Sequencing Center for Infectious Disease"/>
            <person name="Wu L."/>
            <person name="Ma J."/>
        </authorList>
    </citation>
    <scope>NUCLEOTIDE SEQUENCE [LARGE SCALE GENOMIC DNA]</scope>
    <source>
        <strain evidence="2">KCTC 42953</strain>
    </source>
</reference>
<accession>A0ABV7J3W0</accession>
<proteinExistence type="predicted"/>
<evidence type="ECO:0000313" key="1">
    <source>
        <dbReference type="EMBL" id="MFC3192654.1"/>
    </source>
</evidence>